<evidence type="ECO:0000259" key="8">
    <source>
        <dbReference type="PROSITE" id="PS50110"/>
    </source>
</evidence>
<comment type="caution">
    <text evidence="10">The sequence shown here is derived from an EMBL/GenBank/DDBJ whole genome shotgun (WGS) entry which is preliminary data.</text>
</comment>
<dbReference type="InterPro" id="IPR039420">
    <property type="entry name" value="WalR-like"/>
</dbReference>
<feature type="domain" description="Response regulatory" evidence="8">
    <location>
        <begin position="4"/>
        <end position="129"/>
    </location>
</feature>
<dbReference type="eggNOG" id="COG0745">
    <property type="taxonomic scope" value="Bacteria"/>
</dbReference>
<dbReference type="GO" id="GO:0000156">
    <property type="term" value="F:phosphorelay response regulator activity"/>
    <property type="evidence" value="ECO:0007669"/>
    <property type="project" value="TreeGrafter"/>
</dbReference>
<dbReference type="PANTHER" id="PTHR48111:SF40">
    <property type="entry name" value="PHOSPHATE REGULON TRANSCRIPTIONAL REGULATORY PROTEIN PHOB"/>
    <property type="match status" value="1"/>
</dbReference>
<dbReference type="InterPro" id="IPR001867">
    <property type="entry name" value="OmpR/PhoB-type_DNA-bd"/>
</dbReference>
<sequence length="241" mass="27358">MSRLIAIIDDEPDIVELVSIHLKKAMFKVREFSDAEGLYRFLGMSDGHCQDGGQIPDLIILDLMLPDADGIEICKNLKKRNDYSSIPIIMLTAKGEETDKILGLEFGADDYVTKPFSPRELVARVKAVLRRRQKTNESGKFNIGEILIIDIEKHEVAIEGQKVELTSTEFRILKLFISNKNKVFSRNDILDHLWGDEKIVLDRTIDVHIKNLREKLGKAGQFIKNIRGVGYKLEARHGESA</sequence>
<keyword evidence="2 6" id="KW-0597">Phosphoprotein</keyword>
<feature type="modified residue" description="4-aspartylphosphate" evidence="6">
    <location>
        <position position="62"/>
    </location>
</feature>
<evidence type="ECO:0000256" key="1">
    <source>
        <dbReference type="ARBA" id="ARBA00013332"/>
    </source>
</evidence>
<comment type="function">
    <text evidence="5">This protein is a positive regulator for the phosphate regulon. Transcription of this operon is positively regulated by PhoB and PhoR when phosphate is limited.</text>
</comment>
<dbReference type="PANTHER" id="PTHR48111">
    <property type="entry name" value="REGULATOR OF RPOS"/>
    <property type="match status" value="1"/>
</dbReference>
<evidence type="ECO:0000256" key="3">
    <source>
        <dbReference type="ARBA" id="ARBA00023012"/>
    </source>
</evidence>
<dbReference type="InterPro" id="IPR036388">
    <property type="entry name" value="WH-like_DNA-bd_sf"/>
</dbReference>
<name>A0A0B0EEI0_9BACT</name>
<dbReference type="Gene3D" id="1.10.10.10">
    <property type="entry name" value="Winged helix-like DNA-binding domain superfamily/Winged helix DNA-binding domain"/>
    <property type="match status" value="1"/>
</dbReference>
<dbReference type="InterPro" id="IPR011006">
    <property type="entry name" value="CheY-like_superfamily"/>
</dbReference>
<dbReference type="SUPFAM" id="SSF52172">
    <property type="entry name" value="CheY-like"/>
    <property type="match status" value="1"/>
</dbReference>
<dbReference type="SMART" id="SM00448">
    <property type="entry name" value="REC"/>
    <property type="match status" value="1"/>
</dbReference>
<dbReference type="GO" id="GO:0032993">
    <property type="term" value="C:protein-DNA complex"/>
    <property type="evidence" value="ECO:0007669"/>
    <property type="project" value="TreeGrafter"/>
</dbReference>
<dbReference type="PROSITE" id="PS51755">
    <property type="entry name" value="OMPR_PHOB"/>
    <property type="match status" value="1"/>
</dbReference>
<dbReference type="GO" id="GO:0000976">
    <property type="term" value="F:transcription cis-regulatory region binding"/>
    <property type="evidence" value="ECO:0007669"/>
    <property type="project" value="TreeGrafter"/>
</dbReference>
<evidence type="ECO:0000256" key="6">
    <source>
        <dbReference type="PROSITE-ProRule" id="PRU00169"/>
    </source>
</evidence>
<protein>
    <recommendedName>
        <fullName evidence="1">Phosphate regulon transcriptional regulatory protein PhoB</fullName>
    </recommendedName>
</protein>
<dbReference type="InterPro" id="IPR001789">
    <property type="entry name" value="Sig_transdc_resp-reg_receiver"/>
</dbReference>
<proteinExistence type="predicted"/>
<feature type="domain" description="OmpR/PhoB-type" evidence="9">
    <location>
        <begin position="138"/>
        <end position="235"/>
    </location>
</feature>
<dbReference type="Gene3D" id="6.10.250.690">
    <property type="match status" value="1"/>
</dbReference>
<dbReference type="EMBL" id="JRYO01000193">
    <property type="protein sequence ID" value="KHE91537.1"/>
    <property type="molecule type" value="Genomic_DNA"/>
</dbReference>
<evidence type="ECO:0000256" key="2">
    <source>
        <dbReference type="ARBA" id="ARBA00022553"/>
    </source>
</evidence>
<dbReference type="AlphaFoldDB" id="A0A0B0EEI0"/>
<dbReference type="CDD" id="cd00383">
    <property type="entry name" value="trans_reg_C"/>
    <property type="match status" value="1"/>
</dbReference>
<dbReference type="InterPro" id="IPR016032">
    <property type="entry name" value="Sig_transdc_resp-reg_C-effctor"/>
</dbReference>
<evidence type="ECO:0000313" key="11">
    <source>
        <dbReference type="Proteomes" id="UP000030652"/>
    </source>
</evidence>
<dbReference type="Proteomes" id="UP000030652">
    <property type="component" value="Unassembled WGS sequence"/>
</dbReference>
<evidence type="ECO:0000256" key="4">
    <source>
        <dbReference type="ARBA" id="ARBA00023125"/>
    </source>
</evidence>
<organism evidence="10 11">
    <name type="scientific">Candidatus Scalindua brodae</name>
    <dbReference type="NCBI Taxonomy" id="237368"/>
    <lineage>
        <taxon>Bacteria</taxon>
        <taxon>Pseudomonadati</taxon>
        <taxon>Planctomycetota</taxon>
        <taxon>Candidatus Brocadiia</taxon>
        <taxon>Candidatus Brocadiales</taxon>
        <taxon>Candidatus Scalinduaceae</taxon>
        <taxon>Candidatus Scalindua</taxon>
    </lineage>
</organism>
<accession>A0A0B0EEI0</accession>
<dbReference type="Pfam" id="PF00486">
    <property type="entry name" value="Trans_reg_C"/>
    <property type="match status" value="1"/>
</dbReference>
<keyword evidence="3" id="KW-0902">Two-component regulatory system</keyword>
<dbReference type="SMART" id="SM00862">
    <property type="entry name" value="Trans_reg_C"/>
    <property type="match status" value="1"/>
</dbReference>
<dbReference type="GO" id="GO:0006355">
    <property type="term" value="P:regulation of DNA-templated transcription"/>
    <property type="evidence" value="ECO:0007669"/>
    <property type="project" value="InterPro"/>
</dbReference>
<dbReference type="PROSITE" id="PS50110">
    <property type="entry name" value="RESPONSE_REGULATORY"/>
    <property type="match status" value="1"/>
</dbReference>
<evidence type="ECO:0000256" key="5">
    <source>
        <dbReference type="ARBA" id="ARBA00024735"/>
    </source>
</evidence>
<feature type="DNA-binding region" description="OmpR/PhoB-type" evidence="7">
    <location>
        <begin position="138"/>
        <end position="235"/>
    </location>
</feature>
<evidence type="ECO:0000256" key="7">
    <source>
        <dbReference type="PROSITE-ProRule" id="PRU01091"/>
    </source>
</evidence>
<reference evidence="10 11" key="1">
    <citation type="submission" date="2014-10" db="EMBL/GenBank/DDBJ databases">
        <title>Draft genome of anammox bacterium scalindua brodae, obtained using differential coverage binning of sequence data from two enrichment reactors.</title>
        <authorList>
            <person name="Speth D.R."/>
            <person name="Russ L."/>
            <person name="Kartal B."/>
            <person name="Op den Camp H.J."/>
            <person name="Dutilh B.E."/>
            <person name="Jetten M.S."/>
        </authorList>
    </citation>
    <scope>NUCLEOTIDE SEQUENCE [LARGE SCALE GENOMIC DNA]</scope>
    <source>
        <strain evidence="10">RU1</strain>
    </source>
</reference>
<dbReference type="FunFam" id="1.10.10.10:FF:000018">
    <property type="entry name" value="DNA-binding response regulator ResD"/>
    <property type="match status" value="1"/>
</dbReference>
<dbReference type="Pfam" id="PF00072">
    <property type="entry name" value="Response_reg"/>
    <property type="match status" value="1"/>
</dbReference>
<evidence type="ECO:0000313" key="10">
    <source>
        <dbReference type="EMBL" id="KHE91537.1"/>
    </source>
</evidence>
<dbReference type="GO" id="GO:0005829">
    <property type="term" value="C:cytosol"/>
    <property type="evidence" value="ECO:0007669"/>
    <property type="project" value="TreeGrafter"/>
</dbReference>
<gene>
    <name evidence="10" type="ORF">SCABRO_02747</name>
</gene>
<keyword evidence="4 7" id="KW-0238">DNA-binding</keyword>
<dbReference type="Gene3D" id="3.40.50.2300">
    <property type="match status" value="1"/>
</dbReference>
<evidence type="ECO:0000259" key="9">
    <source>
        <dbReference type="PROSITE" id="PS51755"/>
    </source>
</evidence>
<dbReference type="SUPFAM" id="SSF46894">
    <property type="entry name" value="C-terminal effector domain of the bipartite response regulators"/>
    <property type="match status" value="1"/>
</dbReference>